<feature type="compositionally biased region" description="Basic and acidic residues" evidence="1">
    <location>
        <begin position="106"/>
        <end position="130"/>
    </location>
</feature>
<name>A0AAD6D8K0_9EURO</name>
<evidence type="ECO:0000313" key="2">
    <source>
        <dbReference type="EMBL" id="KAJ5556965.1"/>
    </source>
</evidence>
<dbReference type="AlphaFoldDB" id="A0AAD6D8K0"/>
<dbReference type="Proteomes" id="UP001220324">
    <property type="component" value="Unassembled WGS sequence"/>
</dbReference>
<dbReference type="EMBL" id="JAQIZZ010000001">
    <property type="protein sequence ID" value="KAJ5556965.1"/>
    <property type="molecule type" value="Genomic_DNA"/>
</dbReference>
<keyword evidence="3" id="KW-1185">Reference proteome</keyword>
<gene>
    <name evidence="2" type="ORF">N7494_000880</name>
</gene>
<evidence type="ECO:0000313" key="3">
    <source>
        <dbReference type="Proteomes" id="UP001220324"/>
    </source>
</evidence>
<protein>
    <submittedName>
        <fullName evidence="2">Uncharacterized protein</fullName>
    </submittedName>
</protein>
<organism evidence="2 3">
    <name type="scientific">Penicillium frequentans</name>
    <dbReference type="NCBI Taxonomy" id="3151616"/>
    <lineage>
        <taxon>Eukaryota</taxon>
        <taxon>Fungi</taxon>
        <taxon>Dikarya</taxon>
        <taxon>Ascomycota</taxon>
        <taxon>Pezizomycotina</taxon>
        <taxon>Eurotiomycetes</taxon>
        <taxon>Eurotiomycetidae</taxon>
        <taxon>Eurotiales</taxon>
        <taxon>Aspergillaceae</taxon>
        <taxon>Penicillium</taxon>
    </lineage>
</organism>
<reference evidence="2 3" key="1">
    <citation type="journal article" date="2023" name="IMA Fungus">
        <title>Comparative genomic study of the Penicillium genus elucidates a diverse pangenome and 15 lateral gene transfer events.</title>
        <authorList>
            <person name="Petersen C."/>
            <person name="Sorensen T."/>
            <person name="Nielsen M.R."/>
            <person name="Sondergaard T.E."/>
            <person name="Sorensen J.L."/>
            <person name="Fitzpatrick D.A."/>
            <person name="Frisvad J.C."/>
            <person name="Nielsen K.L."/>
        </authorList>
    </citation>
    <scope>NUCLEOTIDE SEQUENCE [LARGE SCALE GENOMIC DNA]</scope>
    <source>
        <strain evidence="2 3">IBT 35679</strain>
    </source>
</reference>
<accession>A0AAD6D8K0</accession>
<comment type="caution">
    <text evidence="2">The sequence shown here is derived from an EMBL/GenBank/DDBJ whole genome shotgun (WGS) entry which is preliminary data.</text>
</comment>
<evidence type="ECO:0000256" key="1">
    <source>
        <dbReference type="SAM" id="MobiDB-lite"/>
    </source>
</evidence>
<proteinExistence type="predicted"/>
<sequence length="130" mass="14719">MKPLMSECEYSEFQDDGGTDLEKPSKPPLCAHNTCDTMGTMTTKLSDRMFSLESRFSKLESVQASQAQQIAHLKLLSEIFSLKVLVANLITDRTTNMQNLQRQHHDKGECKNKLTDDVSLDDRDTGRSHK</sequence>
<feature type="region of interest" description="Disordered" evidence="1">
    <location>
        <begin position="99"/>
        <end position="130"/>
    </location>
</feature>